<evidence type="ECO:0000313" key="2">
    <source>
        <dbReference type="EMBL" id="PRP86648.1"/>
    </source>
</evidence>
<keyword evidence="1" id="KW-1133">Transmembrane helix</keyword>
<reference evidence="2 3" key="1">
    <citation type="journal article" date="2018" name="Genome Biol. Evol.">
        <title>Multiple Roots of Fruiting Body Formation in Amoebozoa.</title>
        <authorList>
            <person name="Hillmann F."/>
            <person name="Forbes G."/>
            <person name="Novohradska S."/>
            <person name="Ferling I."/>
            <person name="Riege K."/>
            <person name="Groth M."/>
            <person name="Westermann M."/>
            <person name="Marz M."/>
            <person name="Spaller T."/>
            <person name="Winckler T."/>
            <person name="Schaap P."/>
            <person name="Glockner G."/>
        </authorList>
    </citation>
    <scope>NUCLEOTIDE SEQUENCE [LARGE SCALE GENOMIC DNA]</scope>
    <source>
        <strain evidence="2 3">Jena</strain>
    </source>
</reference>
<dbReference type="EMBL" id="MDYQ01000028">
    <property type="protein sequence ID" value="PRP86648.1"/>
    <property type="molecule type" value="Genomic_DNA"/>
</dbReference>
<keyword evidence="3" id="KW-1185">Reference proteome</keyword>
<protein>
    <submittedName>
        <fullName evidence="2">Uncharacterized protein</fullName>
    </submittedName>
</protein>
<dbReference type="AlphaFoldDB" id="A0A2P6NRZ9"/>
<dbReference type="InParanoid" id="A0A2P6NRZ9"/>
<keyword evidence="1" id="KW-0472">Membrane</keyword>
<feature type="transmembrane region" description="Helical" evidence="1">
    <location>
        <begin position="641"/>
        <end position="663"/>
    </location>
</feature>
<organism evidence="2 3">
    <name type="scientific">Planoprotostelium fungivorum</name>
    <dbReference type="NCBI Taxonomy" id="1890364"/>
    <lineage>
        <taxon>Eukaryota</taxon>
        <taxon>Amoebozoa</taxon>
        <taxon>Evosea</taxon>
        <taxon>Variosea</taxon>
        <taxon>Cavosteliida</taxon>
        <taxon>Cavosteliaceae</taxon>
        <taxon>Planoprotostelium</taxon>
    </lineage>
</organism>
<accession>A0A2P6NRZ9</accession>
<comment type="caution">
    <text evidence="2">The sequence shown here is derived from an EMBL/GenBank/DDBJ whole genome shotgun (WGS) entry which is preliminary data.</text>
</comment>
<name>A0A2P6NRZ9_9EUKA</name>
<keyword evidence="1" id="KW-0812">Transmembrane</keyword>
<evidence type="ECO:0000256" key="1">
    <source>
        <dbReference type="SAM" id="Phobius"/>
    </source>
</evidence>
<gene>
    <name evidence="2" type="ORF">PROFUN_05127</name>
</gene>
<evidence type="ECO:0000313" key="3">
    <source>
        <dbReference type="Proteomes" id="UP000241769"/>
    </source>
</evidence>
<sequence>MMNQVGIRRTAIQDEVHIAIDGSHCRELADKESSPRIALGRMSWPQTLLIGLLLVATGHSTNVYNRNGQCSEQIIDFLTPKCWDNGSPDRTDTVVLNNMSNASMVNNNITITQLVLNNTHLDIVSSDLISSSILFDTNSSLYIHSGSNLTVKTVDGDGSLTSEGQVLLVADIYGPPSFTVSGFRVTRLLFSDMQLWNISWSVVINASRPISIKGIELKFNNRSHGQFNDETLIYSPSGFEGTPQVSLADADACNELVMSKKDENHLFYSLKRPFDLSSFSPVMADLFIQESMYRYFSLQHANVTWLSCYDRAYQRVYSKDNLEFDPDNSRYPPSQFTFNYDSKIDPCTENNVTIDTSFQVRSYGDVNQTMDSLEIRQTLPFVAQYSPYNDLELTYKNIDAMTPTGDRIILIGSTLNIESCNRFPDLIIINDRHHLISRNTTLFFPHCSVNQLNYTFIYGPYSGANKSITITPFLTPRQVPRWQTTVSNSLFYPNPRVTAQLLSRVGDCDVKVYVTGYLRSKGDWRSEARSAEMKGDDTWLPIIFHEKTQWNTTVTFTSSMLSGNLFYRVPPRSPPLVFDILMSSDYPNVTRQSFTGIPSTSSSSSSVVSTTSRDRFTLSRLTEIGSTAETAEEKWDDTMDWWAVALPVILLVAIVAGVVYVFYKSYLEKKEKKGWIPLSRK</sequence>
<proteinExistence type="predicted"/>
<dbReference type="Proteomes" id="UP000241769">
    <property type="component" value="Unassembled WGS sequence"/>
</dbReference>